<feature type="transmembrane region" description="Helical" evidence="2">
    <location>
        <begin position="117"/>
        <end position="140"/>
    </location>
</feature>
<keyword evidence="4" id="KW-1185">Reference proteome</keyword>
<keyword evidence="2" id="KW-0472">Membrane</keyword>
<evidence type="ECO:0000313" key="4">
    <source>
        <dbReference type="Proteomes" id="UP000722485"/>
    </source>
</evidence>
<protein>
    <submittedName>
        <fullName evidence="3">Uncharacterized protein</fullName>
    </submittedName>
</protein>
<gene>
    <name evidence="3" type="ORF">G7Z17_g1933</name>
</gene>
<evidence type="ECO:0000313" key="3">
    <source>
        <dbReference type="EMBL" id="KAF7555824.1"/>
    </source>
</evidence>
<sequence>MHSPIVDATLQAAALSTASNLFGQLILARQEKRAFALDIAQLLRFVALTFLTAPPNYHWQQYLERTFPAYPVPSRNERLGDIEMQPHDDAPELKEGFPQRPGTPEPKFSLKNTLTKWFVDCITAGAIMNTVAFLVLMGILKGQPGSQIWSNIMTVSPLLFKYIRQPTHFQ</sequence>
<keyword evidence="2" id="KW-1133">Transmembrane helix</keyword>
<evidence type="ECO:0000256" key="1">
    <source>
        <dbReference type="SAM" id="MobiDB-lite"/>
    </source>
</evidence>
<feature type="region of interest" description="Disordered" evidence="1">
    <location>
        <begin position="86"/>
        <end position="106"/>
    </location>
</feature>
<accession>A0A9P5HE00</accession>
<keyword evidence="2" id="KW-0812">Transmembrane</keyword>
<proteinExistence type="predicted"/>
<reference evidence="3" key="1">
    <citation type="submission" date="2020-03" db="EMBL/GenBank/DDBJ databases">
        <title>Draft Genome Sequence of Cylindrodendrum hubeiense.</title>
        <authorList>
            <person name="Buettner E."/>
            <person name="Kellner H."/>
        </authorList>
    </citation>
    <scope>NUCLEOTIDE SEQUENCE</scope>
    <source>
        <strain evidence="3">IHI 201604</strain>
    </source>
</reference>
<dbReference type="OrthoDB" id="10267969at2759"/>
<name>A0A9P5HE00_9HYPO</name>
<dbReference type="EMBL" id="JAANBB010000017">
    <property type="protein sequence ID" value="KAF7555824.1"/>
    <property type="molecule type" value="Genomic_DNA"/>
</dbReference>
<comment type="caution">
    <text evidence="3">The sequence shown here is derived from an EMBL/GenBank/DDBJ whole genome shotgun (WGS) entry which is preliminary data.</text>
</comment>
<dbReference type="Proteomes" id="UP000722485">
    <property type="component" value="Unassembled WGS sequence"/>
</dbReference>
<organism evidence="3 4">
    <name type="scientific">Cylindrodendrum hubeiense</name>
    <dbReference type="NCBI Taxonomy" id="595255"/>
    <lineage>
        <taxon>Eukaryota</taxon>
        <taxon>Fungi</taxon>
        <taxon>Dikarya</taxon>
        <taxon>Ascomycota</taxon>
        <taxon>Pezizomycotina</taxon>
        <taxon>Sordariomycetes</taxon>
        <taxon>Hypocreomycetidae</taxon>
        <taxon>Hypocreales</taxon>
        <taxon>Nectriaceae</taxon>
        <taxon>Cylindrodendrum</taxon>
    </lineage>
</organism>
<evidence type="ECO:0000256" key="2">
    <source>
        <dbReference type="SAM" id="Phobius"/>
    </source>
</evidence>
<dbReference type="AlphaFoldDB" id="A0A9P5HE00"/>
<feature type="compositionally biased region" description="Basic and acidic residues" evidence="1">
    <location>
        <begin position="86"/>
        <end position="97"/>
    </location>
</feature>